<protein>
    <submittedName>
        <fullName evidence="1">Uncharacterized protein</fullName>
    </submittedName>
</protein>
<dbReference type="EMBL" id="BK015845">
    <property type="protein sequence ID" value="DAE27766.1"/>
    <property type="molecule type" value="Genomic_DNA"/>
</dbReference>
<evidence type="ECO:0000313" key="1">
    <source>
        <dbReference type="EMBL" id="DAE27766.1"/>
    </source>
</evidence>
<name>A0A8S5R8M3_9VIRU</name>
<proteinExistence type="predicted"/>
<reference evidence="1" key="1">
    <citation type="journal article" date="2021" name="Proc. Natl. Acad. Sci. U.S.A.">
        <title>A Catalog of Tens of Thousands of Viruses from Human Metagenomes Reveals Hidden Associations with Chronic Diseases.</title>
        <authorList>
            <person name="Tisza M.J."/>
            <person name="Buck C.B."/>
        </authorList>
    </citation>
    <scope>NUCLEOTIDE SEQUENCE</scope>
    <source>
        <strain evidence="1">CtpeS3</strain>
    </source>
</reference>
<accession>A0A8S5R8M3</accession>
<organism evidence="1">
    <name type="scientific">virus sp. ctpeS3</name>
    <dbReference type="NCBI Taxonomy" id="2826815"/>
    <lineage>
        <taxon>Viruses</taxon>
    </lineage>
</organism>
<sequence>MPRLDGFQCYNYIFRHCKRLVLWLILARLIKSMLARLKALKTSNTRL</sequence>